<evidence type="ECO:0000313" key="2">
    <source>
        <dbReference type="Proteomes" id="UP000486602"/>
    </source>
</evidence>
<gene>
    <name evidence="1" type="ORF">G3O08_04390</name>
</gene>
<dbReference type="RefSeq" id="WP_163283470.1">
    <property type="nucleotide sequence ID" value="NZ_JAAGVY010000005.1"/>
</dbReference>
<reference evidence="1 2" key="1">
    <citation type="submission" date="2020-02" db="EMBL/GenBank/DDBJ databases">
        <title>Out from the shadows clarifying the taxonomy of the family Cryomorphaceae and related taxa by utilizing the GTDB taxonomic framework.</title>
        <authorList>
            <person name="Bowman J.P."/>
        </authorList>
    </citation>
    <scope>NUCLEOTIDE SEQUENCE [LARGE SCALE GENOMIC DNA]</scope>
    <source>
        <strain evidence="1 2">QSSC 1-22</strain>
    </source>
</reference>
<dbReference type="AlphaFoldDB" id="A0A7K3WMN6"/>
<dbReference type="Proteomes" id="UP000486602">
    <property type="component" value="Unassembled WGS sequence"/>
</dbReference>
<comment type="caution">
    <text evidence="1">The sequence shown here is derived from an EMBL/GenBank/DDBJ whole genome shotgun (WGS) entry which is preliminary data.</text>
</comment>
<organism evidence="1 2">
    <name type="scientific">Cryomorpha ignava</name>
    <dbReference type="NCBI Taxonomy" id="101383"/>
    <lineage>
        <taxon>Bacteria</taxon>
        <taxon>Pseudomonadati</taxon>
        <taxon>Bacteroidota</taxon>
        <taxon>Flavobacteriia</taxon>
        <taxon>Flavobacteriales</taxon>
        <taxon>Cryomorphaceae</taxon>
        <taxon>Cryomorpha</taxon>
    </lineage>
</organism>
<protein>
    <submittedName>
        <fullName evidence="1">Uncharacterized protein</fullName>
    </submittedName>
</protein>
<accession>A0A7K3WMN6</accession>
<dbReference type="PROSITE" id="PS51257">
    <property type="entry name" value="PROKAR_LIPOPROTEIN"/>
    <property type="match status" value="1"/>
</dbReference>
<name>A0A7K3WMN6_9FLAO</name>
<evidence type="ECO:0000313" key="1">
    <source>
        <dbReference type="EMBL" id="NEN22744.1"/>
    </source>
</evidence>
<proteinExistence type="predicted"/>
<dbReference type="EMBL" id="JAAGVY010000005">
    <property type="protein sequence ID" value="NEN22744.1"/>
    <property type="molecule type" value="Genomic_DNA"/>
</dbReference>
<keyword evidence="2" id="KW-1185">Reference proteome</keyword>
<sequence length="196" mass="21943">MRWIFVLIGLSTLMACRDIPYEASPLDPRLPAFSADGTNTAGAYIDGYSWLASRSTVSYEPHFTICTNPDSVGTRILVSNGFQIIEDDLQKRDVGFFLGDLSIRYKNQLLELRDTVINLDGVSNYGMLILDSESPDTLRYGVGKLYIRDVISKPGLESLIVSGTFGFDIKSNGLNHTVYSGRFDYRIKDSNFCYSF</sequence>